<dbReference type="PANTHER" id="PTHR15377:SF3">
    <property type="entry name" value="WW DOMAIN-CONTAINING PROTEIN"/>
    <property type="match status" value="1"/>
</dbReference>
<reference evidence="6" key="1">
    <citation type="submission" date="2021-01" db="UniProtKB">
        <authorList>
            <consortium name="EnsemblMetazoa"/>
        </authorList>
    </citation>
    <scope>IDENTIFICATION</scope>
</reference>
<dbReference type="SUPFAM" id="SSF51045">
    <property type="entry name" value="WW domain"/>
    <property type="match status" value="3"/>
</dbReference>
<proteinExistence type="predicted"/>
<dbReference type="SMART" id="SM00441">
    <property type="entry name" value="FF"/>
    <property type="match status" value="2"/>
</dbReference>
<feature type="coiled-coil region" evidence="2">
    <location>
        <begin position="808"/>
        <end position="835"/>
    </location>
</feature>
<dbReference type="GO" id="GO:0003712">
    <property type="term" value="F:transcription coregulator activity"/>
    <property type="evidence" value="ECO:0007669"/>
    <property type="project" value="TreeGrafter"/>
</dbReference>
<dbReference type="KEGG" id="vde:111251347"/>
<dbReference type="InterPro" id="IPR002713">
    <property type="entry name" value="FF_domain"/>
</dbReference>
<accession>A0A7M7MHN5</accession>
<feature type="region of interest" description="Disordered" evidence="3">
    <location>
        <begin position="600"/>
        <end position="628"/>
    </location>
</feature>
<dbReference type="RefSeq" id="XP_022663573.1">
    <property type="nucleotide sequence ID" value="XM_022807838.1"/>
</dbReference>
<dbReference type="PROSITE" id="PS50020">
    <property type="entry name" value="WW_DOMAIN_2"/>
    <property type="match status" value="3"/>
</dbReference>
<dbReference type="EnsemblMetazoa" id="XM_022807838">
    <property type="protein sequence ID" value="XP_022663573"/>
    <property type="gene ID" value="LOC111251347"/>
</dbReference>
<dbReference type="CDD" id="cd00201">
    <property type="entry name" value="WW"/>
    <property type="match status" value="3"/>
</dbReference>
<dbReference type="GO" id="GO:0070063">
    <property type="term" value="F:RNA polymerase binding"/>
    <property type="evidence" value="ECO:0007669"/>
    <property type="project" value="InterPro"/>
</dbReference>
<evidence type="ECO:0008006" key="8">
    <source>
        <dbReference type="Google" id="ProtNLM"/>
    </source>
</evidence>
<dbReference type="AlphaFoldDB" id="A0A7M7MHN5"/>
<organism evidence="6 7">
    <name type="scientific">Varroa destructor</name>
    <name type="common">Honeybee mite</name>
    <dbReference type="NCBI Taxonomy" id="109461"/>
    <lineage>
        <taxon>Eukaryota</taxon>
        <taxon>Metazoa</taxon>
        <taxon>Ecdysozoa</taxon>
        <taxon>Arthropoda</taxon>
        <taxon>Chelicerata</taxon>
        <taxon>Arachnida</taxon>
        <taxon>Acari</taxon>
        <taxon>Parasitiformes</taxon>
        <taxon>Mesostigmata</taxon>
        <taxon>Gamasina</taxon>
        <taxon>Dermanyssoidea</taxon>
        <taxon>Varroidae</taxon>
        <taxon>Varroa</taxon>
    </lineage>
</organism>
<feature type="region of interest" description="Disordered" evidence="3">
    <location>
        <begin position="206"/>
        <end position="399"/>
    </location>
</feature>
<dbReference type="InParanoid" id="A0A7M7MHN5"/>
<protein>
    <recommendedName>
        <fullName evidence="8">Transcription elongation regulator 1</fullName>
    </recommendedName>
</protein>
<dbReference type="GeneID" id="111251347"/>
<feature type="region of interest" description="Disordered" evidence="3">
    <location>
        <begin position="467"/>
        <end position="496"/>
    </location>
</feature>
<feature type="compositionally biased region" description="Basic and acidic residues" evidence="3">
    <location>
        <begin position="258"/>
        <end position="272"/>
    </location>
</feature>
<feature type="compositionally biased region" description="Polar residues" evidence="3">
    <location>
        <begin position="683"/>
        <end position="697"/>
    </location>
</feature>
<feature type="domain" description="FF" evidence="5">
    <location>
        <begin position="756"/>
        <end position="809"/>
    </location>
</feature>
<dbReference type="OrthoDB" id="63972at2759"/>
<feature type="compositionally biased region" description="Gly residues" evidence="3">
    <location>
        <begin position="319"/>
        <end position="344"/>
    </location>
</feature>
<sequence>MPLCSVAVDASMLFVNFCCVEQIRRTRPSASPPAFVMFDGGSGDSGPPGGDLGPPGGPPGPPGGPPFMGGRPPFRPPFVPPMGPMMRHGPPGHMRGPPGFMGGPRGPPRHHMPPPHMMGGGPMMGGPPMMPTGMPPMGVNGNLGGGGDAIKTTPAIDPAAEIWVETRTKEGKLYFFNAKTRASAWTRPTGDGIQVLSQEQVEQLAKSKAKAASSPAAAHNNSNNSGTPKSEGASEGAGSNGQQANGSPDEAVEDGPPGDERPPGESEERPATRDAPPGSMVASNGGPHASHLGGPPGLHSVGPPGGPHSGPHGGPPGGPHGGPHGGPLGGPHGGPHGGPPVGMGGPPPHMMRGPGHMGPYRMRPPFGMPPFGGPPFGMGPPGGPPGFNQGGFPGGPPPPPFMMMGGPPGGPPGAFGGGGGPPGMGMFPNPALGAQMGGQNMAPGLDQQATGFPGVGGVGVKPDELGSTKDDSTGAPGVSTGAIDGDLLGGSGNTEIDPEVRRKADEWKEYKTPEGKSYFHCTGNNTTQWEKPQALVDLENEEKRVKELQERLDAKKAREVAAAALSNPALAQLANNPAGLAGLGGIMGLGALGASASTQQATQATEIKPEEKPRDKTKPVSSTPVQGTPWCVVWTGDEKVFFFNPTTKTSVWERPIELQGRSDVDKLVSSPPSSTKDEADAAAQSTQKRPAPSNVTTAKDEESESPQKRPRVEDSPQDKEAPESDDKMNKPVEELVKEDPMAAEKKAARERALLPLEERMAQFSQMLVENEVSAFSTWEKELHKIVFDPRYLLLLSKERRQVFEKYCKDKVEEERKEKKNRAKQLKEAFKDLLEESNLSSRSSFSEFASKHGKDDRFKGVEKMRDRESLFNDHLAEVKRREREEKSALKDKVSDRSYFFSVLWALSVMCSNVVSCFLKCSNERIRSYQIEVLSITKAKNCYVGIYPDLIQF</sequence>
<name>A0A7M7MHN5_VARDE</name>
<dbReference type="InterPro" id="IPR045148">
    <property type="entry name" value="TCRG1-like"/>
</dbReference>
<dbReference type="InterPro" id="IPR057565">
    <property type="entry name" value="WW_TCRG1_3rd"/>
</dbReference>
<feature type="coiled-coil region" evidence="2">
    <location>
        <begin position="531"/>
        <end position="558"/>
    </location>
</feature>
<feature type="domain" description="FF" evidence="5">
    <location>
        <begin position="821"/>
        <end position="876"/>
    </location>
</feature>
<dbReference type="FunCoup" id="A0A7M7MHN5">
    <property type="interactions" value="2418"/>
</dbReference>
<feature type="domain" description="WW" evidence="4">
    <location>
        <begin position="157"/>
        <end position="190"/>
    </location>
</feature>
<feature type="domain" description="WW" evidence="4">
    <location>
        <begin position="628"/>
        <end position="657"/>
    </location>
</feature>
<keyword evidence="2" id="KW-0175">Coiled coil</keyword>
<feature type="compositionally biased region" description="Pro residues" evidence="3">
    <location>
        <begin position="73"/>
        <end position="83"/>
    </location>
</feature>
<evidence type="ECO:0000313" key="7">
    <source>
        <dbReference type="Proteomes" id="UP000594260"/>
    </source>
</evidence>
<evidence type="ECO:0000256" key="2">
    <source>
        <dbReference type="SAM" id="Coils"/>
    </source>
</evidence>
<feature type="domain" description="WW" evidence="4">
    <location>
        <begin position="507"/>
        <end position="534"/>
    </location>
</feature>
<dbReference type="SUPFAM" id="SSF81698">
    <property type="entry name" value="FF domain"/>
    <property type="match status" value="2"/>
</dbReference>
<keyword evidence="1" id="KW-0677">Repeat</keyword>
<evidence type="ECO:0000259" key="5">
    <source>
        <dbReference type="PROSITE" id="PS51676"/>
    </source>
</evidence>
<feature type="compositionally biased region" description="Basic and acidic residues" evidence="3">
    <location>
        <begin position="705"/>
        <end position="744"/>
    </location>
</feature>
<dbReference type="Proteomes" id="UP000594260">
    <property type="component" value="Unplaced"/>
</dbReference>
<dbReference type="InterPro" id="IPR036020">
    <property type="entry name" value="WW_dom_sf"/>
</dbReference>
<dbReference type="InterPro" id="IPR036517">
    <property type="entry name" value="FF_domain_sf"/>
</dbReference>
<evidence type="ECO:0000256" key="3">
    <source>
        <dbReference type="SAM" id="MobiDB-lite"/>
    </source>
</evidence>
<evidence type="ECO:0000313" key="6">
    <source>
        <dbReference type="EnsemblMetazoa" id="XP_022663573"/>
    </source>
</evidence>
<feature type="compositionally biased region" description="Pro residues" evidence="3">
    <location>
        <begin position="366"/>
        <end position="384"/>
    </location>
</feature>
<dbReference type="FunFam" id="1.10.10.440:FF:000001">
    <property type="entry name" value="Transcription elongation regulator 1 like"/>
    <property type="match status" value="1"/>
</dbReference>
<feature type="region of interest" description="Disordered" evidence="3">
    <location>
        <begin position="26"/>
        <end position="83"/>
    </location>
</feature>
<feature type="compositionally biased region" description="Pro residues" evidence="3">
    <location>
        <begin position="55"/>
        <end position="65"/>
    </location>
</feature>
<evidence type="ECO:0000259" key="4">
    <source>
        <dbReference type="PROSITE" id="PS50020"/>
    </source>
</evidence>
<dbReference type="InterPro" id="IPR001202">
    <property type="entry name" value="WW_dom"/>
</dbReference>
<keyword evidence="7" id="KW-1185">Reference proteome</keyword>
<dbReference type="Gene3D" id="2.20.70.10">
    <property type="match status" value="3"/>
</dbReference>
<dbReference type="OMA" id="QNTKIHN"/>
<dbReference type="Pfam" id="PF01846">
    <property type="entry name" value="FF"/>
    <property type="match status" value="2"/>
</dbReference>
<feature type="compositionally biased region" description="Basic and acidic residues" evidence="3">
    <location>
        <begin position="607"/>
        <end position="618"/>
    </location>
</feature>
<dbReference type="Gene3D" id="1.10.10.440">
    <property type="entry name" value="FF domain"/>
    <property type="match status" value="2"/>
</dbReference>
<dbReference type="SMART" id="SM00456">
    <property type="entry name" value="WW"/>
    <property type="match status" value="3"/>
</dbReference>
<feature type="compositionally biased region" description="Low complexity" evidence="3">
    <location>
        <begin position="350"/>
        <end position="359"/>
    </location>
</feature>
<dbReference type="Pfam" id="PF23517">
    <property type="entry name" value="WW_TCERG1"/>
    <property type="match status" value="1"/>
</dbReference>
<feature type="compositionally biased region" description="Low complexity" evidence="3">
    <location>
        <begin position="210"/>
        <end position="237"/>
    </location>
</feature>
<evidence type="ECO:0000256" key="1">
    <source>
        <dbReference type="ARBA" id="ARBA00022737"/>
    </source>
</evidence>
<dbReference type="GO" id="GO:0005634">
    <property type="term" value="C:nucleus"/>
    <property type="evidence" value="ECO:0007669"/>
    <property type="project" value="TreeGrafter"/>
</dbReference>
<dbReference type="PANTHER" id="PTHR15377">
    <property type="entry name" value="TRANSCRIPTION ELONGATION REGULATOR 1"/>
    <property type="match status" value="1"/>
</dbReference>
<dbReference type="PROSITE" id="PS51676">
    <property type="entry name" value="FF"/>
    <property type="match status" value="2"/>
</dbReference>
<feature type="compositionally biased region" description="Gly residues" evidence="3">
    <location>
        <begin position="40"/>
        <end position="54"/>
    </location>
</feature>
<dbReference type="FunFam" id="2.20.70.10:FF:000049">
    <property type="entry name" value="Transcription elongation regulator 1-like"/>
    <property type="match status" value="1"/>
</dbReference>
<feature type="region of interest" description="Disordered" evidence="3">
    <location>
        <begin position="663"/>
        <end position="744"/>
    </location>
</feature>
<dbReference type="PROSITE" id="PS01159">
    <property type="entry name" value="WW_DOMAIN_1"/>
    <property type="match status" value="1"/>
</dbReference>